<gene>
    <name evidence="2" type="ORF">EZ449_07080</name>
</gene>
<dbReference type="Gene3D" id="2.60.120.380">
    <property type="match status" value="1"/>
</dbReference>
<comment type="caution">
    <text evidence="2">The sequence shown here is derived from an EMBL/GenBank/DDBJ whole genome shotgun (WGS) entry which is preliminary data.</text>
</comment>
<dbReference type="EMBL" id="SJSN01000004">
    <property type="protein sequence ID" value="TCD11245.1"/>
    <property type="molecule type" value="Genomic_DNA"/>
</dbReference>
<keyword evidence="3" id="KW-1185">Reference proteome</keyword>
<evidence type="ECO:0000256" key="1">
    <source>
        <dbReference type="SAM" id="SignalP"/>
    </source>
</evidence>
<feature type="chain" id="PRO_5020618933" description="Por secretion system C-terminal sorting domain-containing protein" evidence="1">
    <location>
        <begin position="23"/>
        <end position="198"/>
    </location>
</feature>
<dbReference type="OrthoDB" id="978867at2"/>
<organism evidence="2 3">
    <name type="scientific">Pedobacter frigidisoli</name>
    <dbReference type="NCBI Taxonomy" id="2530455"/>
    <lineage>
        <taxon>Bacteria</taxon>
        <taxon>Pseudomonadati</taxon>
        <taxon>Bacteroidota</taxon>
        <taxon>Sphingobacteriia</taxon>
        <taxon>Sphingobacteriales</taxon>
        <taxon>Sphingobacteriaceae</taxon>
        <taxon>Pedobacter</taxon>
    </lineage>
</organism>
<name>A0A4R0P322_9SPHI</name>
<sequence>MKSIFKIAVIAAISLSSTIAQANDDDFSLKAKSEKEKTISFVINEANDFSMSIFGENNEVLFEQKLYAVASSTKTYDLNALPDGTYKMKVESGSKLAQYDVTIYNNMAVFSAPKVTELHRPVITLTDDVITLNFEQTKKNPIAVQVLNDSNDELYSEVFKDKSKLNKKFNVSRADGKALTFVVKYDNDETFVKTIETR</sequence>
<feature type="signal peptide" evidence="1">
    <location>
        <begin position="1"/>
        <end position="22"/>
    </location>
</feature>
<evidence type="ECO:0000313" key="2">
    <source>
        <dbReference type="EMBL" id="TCD11245.1"/>
    </source>
</evidence>
<protein>
    <recommendedName>
        <fullName evidence="4">Por secretion system C-terminal sorting domain-containing protein</fullName>
    </recommendedName>
</protein>
<proteinExistence type="predicted"/>
<dbReference type="Proteomes" id="UP000291485">
    <property type="component" value="Unassembled WGS sequence"/>
</dbReference>
<evidence type="ECO:0000313" key="3">
    <source>
        <dbReference type="Proteomes" id="UP000291485"/>
    </source>
</evidence>
<dbReference type="RefSeq" id="WP_131557259.1">
    <property type="nucleotide sequence ID" value="NZ_SJSN01000004.1"/>
</dbReference>
<accession>A0A4R0P322</accession>
<keyword evidence="1" id="KW-0732">Signal</keyword>
<dbReference type="AlphaFoldDB" id="A0A4R0P322"/>
<evidence type="ECO:0008006" key="4">
    <source>
        <dbReference type="Google" id="ProtNLM"/>
    </source>
</evidence>
<reference evidence="2 3" key="1">
    <citation type="submission" date="2019-02" db="EMBL/GenBank/DDBJ databases">
        <title>Pedobacter sp. RP-3-11 sp. nov., isolated from Arctic soil.</title>
        <authorList>
            <person name="Dahal R.H."/>
        </authorList>
    </citation>
    <scope>NUCLEOTIDE SEQUENCE [LARGE SCALE GENOMIC DNA]</scope>
    <source>
        <strain evidence="2 3">RP-3-11</strain>
    </source>
</reference>